<dbReference type="EMBL" id="MQUA01000002">
    <property type="protein sequence ID" value="PQB09091.1"/>
    <property type="molecule type" value="Genomic_DNA"/>
</dbReference>
<keyword evidence="2" id="KW-1185">Reference proteome</keyword>
<dbReference type="Proteomes" id="UP000239522">
    <property type="component" value="Unassembled WGS sequence"/>
</dbReference>
<dbReference type="RefSeq" id="WP_104808047.1">
    <property type="nucleotide sequence ID" value="NZ_MQUA01000002.1"/>
</dbReference>
<organism evidence="1 2">
    <name type="scientific">Polaribacter filamentus</name>
    <dbReference type="NCBI Taxonomy" id="53483"/>
    <lineage>
        <taxon>Bacteria</taxon>
        <taxon>Pseudomonadati</taxon>
        <taxon>Bacteroidota</taxon>
        <taxon>Flavobacteriia</taxon>
        <taxon>Flavobacteriales</taxon>
        <taxon>Flavobacteriaceae</taxon>
    </lineage>
</organism>
<accession>A0A2S7L2G9</accession>
<evidence type="ECO:0000313" key="1">
    <source>
        <dbReference type="EMBL" id="PQB09091.1"/>
    </source>
</evidence>
<proteinExistence type="predicted"/>
<name>A0A2S7L2G9_9FLAO</name>
<reference evidence="1 2" key="1">
    <citation type="submission" date="2016-11" db="EMBL/GenBank/DDBJ databases">
        <title>Trade-off between light-utilization and light-protection in marine flavobacteria.</title>
        <authorList>
            <person name="Kumagai Y."/>
        </authorList>
    </citation>
    <scope>NUCLEOTIDE SEQUENCE [LARGE SCALE GENOMIC DNA]</scope>
    <source>
        <strain evidence="1 2">ATCC 700397</strain>
    </source>
</reference>
<comment type="caution">
    <text evidence="1">The sequence shown here is derived from an EMBL/GenBank/DDBJ whole genome shotgun (WGS) entry which is preliminary data.</text>
</comment>
<dbReference type="AlphaFoldDB" id="A0A2S7L2G9"/>
<protein>
    <submittedName>
        <fullName evidence="1">Uncharacterized protein</fullName>
    </submittedName>
</protein>
<dbReference type="OrthoDB" id="1086662at2"/>
<evidence type="ECO:0000313" key="2">
    <source>
        <dbReference type="Proteomes" id="UP000239522"/>
    </source>
</evidence>
<sequence length="116" mass="12644">MFKNNIEQKSNEIADNFSSAITYEVLSEDESILTNYVVTLNQISIPTVFYKKDAVCYAGGAIKVVSSQEGATVAINSNGKTIIAKKITNGEALFTDLEIDSYIVSIGEELKLINIT</sequence>
<gene>
    <name evidence="1" type="ORF">BST83_00090</name>
</gene>